<evidence type="ECO:0000313" key="3">
    <source>
        <dbReference type="RefSeq" id="XP_023179614.2"/>
    </source>
</evidence>
<feature type="region of interest" description="Disordered" evidence="1">
    <location>
        <begin position="1221"/>
        <end position="1245"/>
    </location>
</feature>
<dbReference type="OrthoDB" id="7735752at2759"/>
<accession>A0A6J1MFR8</accession>
<reference evidence="3" key="1">
    <citation type="submission" date="2025-08" db="UniProtKB">
        <authorList>
            <consortium name="RefSeq"/>
        </authorList>
    </citation>
    <scope>IDENTIFICATION</scope>
    <source>
        <strain evidence="3">15085-1641.00</strain>
        <tissue evidence="3">Whole body</tissue>
    </source>
</reference>
<dbReference type="GeneID" id="111605367"/>
<name>A0A6J1MFR8_DROHY</name>
<feature type="region of interest" description="Disordered" evidence="1">
    <location>
        <begin position="1317"/>
        <end position="1388"/>
    </location>
</feature>
<dbReference type="RefSeq" id="XP_023179614.2">
    <property type="nucleotide sequence ID" value="XM_023323846.2"/>
</dbReference>
<proteinExistence type="predicted"/>
<dbReference type="Proteomes" id="UP000504633">
    <property type="component" value="Unplaced"/>
</dbReference>
<gene>
    <name evidence="3" type="primary">LOC111605367</name>
</gene>
<feature type="compositionally biased region" description="Basic residues" evidence="1">
    <location>
        <begin position="1318"/>
        <end position="1327"/>
    </location>
</feature>
<sequence>MPRDELKTQLRGTRLEVKAAAKTIYAQFEQIRNGGTSSVALHTLKYELNILRHLCCALQENFHQHADIYCDIAASMLPHVSPQEAQPDYWTNHLISLQYIHHSLCREQTVKQCQRFYALINAQRCQMQNRTEYKYYMGIHVKHLYYFGHQMGRQTDPKIRNQLSEALQALGKLMQQMLQLQRAQQTDGYSEVIVELNQLLGKRSIGYIKILASLPVADFNSMCEPLCQLIACNIGSSKQLNAQFPEYLSALLALLYLDDSAWQLDEQRQAQPWALQLLRGCRELYKAETNQNYALSLLYYYLKLLNTRQSSPAADVKRPYIDLVKKFVNFFEQKALPYADEHWYVDFLLVFVRLQKQLHQVDQKLPSFDNFWHCLDSSEAYAAHFELLQCLINMIMKLTGSNSSSLAPSCSSNDASCQSLRKHCVFSLGCCATFAYSNWQSQATLPKLSQQCLAGIIHYAIDVAKVTKCLTPNNSELVFFAWHLINIAEKVNSSEQMCLLELLLNPLQQLRPLLSPPYAKQLIRRIYKSSAHCSHPELAARLHCAYITSLNCPSRQFQQLCIYYRTSKNETDQCLLELHAKGTLCNPLEPDERRQLLEMDILAVLANKKTPQLLQSLLRHCQTDYQKMLISRHLRSDKIIGQQFEELRIKLKRKKQLTRLQQLILGHASVTKLLEALEAQKTKIPIKETTEKALEELLIKYNLLELNISSEMPLVELATAATEAFASFFEQADAVPLSSDEALIDWEALIDDAIVAAMALSTMGYTKQADKAWLLLMRISRLLGDRFNYLRALSHFLPRYTQHALLELETEVSYAEQLLDELWPQLHAPHLLKRHHTTLLLCLCHLALYYARLDCICHAQLLLLHAERLRVEFEERAGKCDIVQLTIQTVRFRMCYQQRQCRLLGRLPTALQQLDTLAEAVRSFTSISSMDNGALILLLGDMVRDTTECTANRLSERPNFSNSLLQVLLQSGLVLRAVEVLISWLWTNLRMECLDKAHSKLRLIEHFLCIQPLLESMAALEQRKQLLPAAPMDAQSKHMTELVGKMLTMQLEQVSVEPIRKQQQFNVSSPRQELQPRSNRLKLQRFVLLDMQQSHPILRSSVQLQCIYFIVGCLYARLCFLNREHEELDDFYALTNHWLKQNAARGNALGHMLLVLHMYQANYLRAKQRQQQAIELTETALKLASSEQLQQRVDINYRYNLLLQLSAARLELLPVPRPQNPRRALTFNISPEEKPKSSSKTALKSSKKPAKFAIYTEEVHIISSSSSSNSSSGGGGSSSDMGSSPERQSGKRLDLNACQLIEILDLSDNETEQVAKLKPTKSLRSTRTRSQLQVTAPLKRTATAPVTRRNVTPEEKTPSTRARTRRQRTTTEQQPAAESLSSRRRQRN</sequence>
<dbReference type="OMA" id="LRMCKEL"/>
<feature type="region of interest" description="Disordered" evidence="1">
    <location>
        <begin position="1263"/>
        <end position="1293"/>
    </location>
</feature>
<organism evidence="2 3">
    <name type="scientific">Drosophila hydei</name>
    <name type="common">Fruit fly</name>
    <dbReference type="NCBI Taxonomy" id="7224"/>
    <lineage>
        <taxon>Eukaryota</taxon>
        <taxon>Metazoa</taxon>
        <taxon>Ecdysozoa</taxon>
        <taxon>Arthropoda</taxon>
        <taxon>Hexapoda</taxon>
        <taxon>Insecta</taxon>
        <taxon>Pterygota</taxon>
        <taxon>Neoptera</taxon>
        <taxon>Endopterygota</taxon>
        <taxon>Diptera</taxon>
        <taxon>Brachycera</taxon>
        <taxon>Muscomorpha</taxon>
        <taxon>Ephydroidea</taxon>
        <taxon>Drosophilidae</taxon>
        <taxon>Drosophila</taxon>
    </lineage>
</organism>
<evidence type="ECO:0000313" key="2">
    <source>
        <dbReference type="Proteomes" id="UP000504633"/>
    </source>
</evidence>
<dbReference type="KEGG" id="dhe:111605367"/>
<keyword evidence="2" id="KW-1185">Reference proteome</keyword>
<evidence type="ECO:0000256" key="1">
    <source>
        <dbReference type="SAM" id="MobiDB-lite"/>
    </source>
</evidence>
<protein>
    <submittedName>
        <fullName evidence="3">Protein three rows</fullName>
    </submittedName>
</protein>